<dbReference type="InterPro" id="IPR000835">
    <property type="entry name" value="HTH_MarR-typ"/>
</dbReference>
<name>A0AAN1WG05_9GAMM</name>
<feature type="domain" description="HTH marR-type" evidence="4">
    <location>
        <begin position="9"/>
        <end position="138"/>
    </location>
</feature>
<sequence length="150" mass="16869">MPTKINSIQNSTSYLISRLARTMEREFEQHIEGIGLTRGAFAVLSAIYNDHKTKPAELAAFIGIDGAAVTRLLDRLEKTGLIKREANKLDRRSTDIHITEKGVLAVQEGAAGSKAINKKFTQELEETNFRRRFVKCWLIRTPPLKTSNSQ</sequence>
<dbReference type="SUPFAM" id="SSF46785">
    <property type="entry name" value="Winged helix' DNA-binding domain"/>
    <property type="match status" value="1"/>
</dbReference>
<evidence type="ECO:0000313" key="5">
    <source>
        <dbReference type="EMBL" id="BCD96845.1"/>
    </source>
</evidence>
<keyword evidence="6" id="KW-1185">Reference proteome</keyword>
<dbReference type="AlphaFoldDB" id="A0AAN1WG05"/>
<dbReference type="GO" id="GO:0003677">
    <property type="term" value="F:DNA binding"/>
    <property type="evidence" value="ECO:0007669"/>
    <property type="project" value="UniProtKB-KW"/>
</dbReference>
<dbReference type="KEGG" id="marq:MARGE09_P1045"/>
<accession>A0AAN1WG05</accession>
<dbReference type="GO" id="GO:0003700">
    <property type="term" value="F:DNA-binding transcription factor activity"/>
    <property type="evidence" value="ECO:0007669"/>
    <property type="project" value="InterPro"/>
</dbReference>
<dbReference type="EMBL" id="AP023086">
    <property type="protein sequence ID" value="BCD96845.1"/>
    <property type="molecule type" value="Genomic_DNA"/>
</dbReference>
<dbReference type="PANTHER" id="PTHR42756">
    <property type="entry name" value="TRANSCRIPTIONAL REGULATOR, MARR"/>
    <property type="match status" value="1"/>
</dbReference>
<dbReference type="Pfam" id="PF01047">
    <property type="entry name" value="MarR"/>
    <property type="match status" value="1"/>
</dbReference>
<dbReference type="RefSeq" id="WP_236986327.1">
    <property type="nucleotide sequence ID" value="NZ_AP023086.1"/>
</dbReference>
<dbReference type="InterPro" id="IPR023187">
    <property type="entry name" value="Tscrpt_reg_MarR-type_CS"/>
</dbReference>
<dbReference type="PANTHER" id="PTHR42756:SF1">
    <property type="entry name" value="TRANSCRIPTIONAL REPRESSOR OF EMRAB OPERON"/>
    <property type="match status" value="1"/>
</dbReference>
<reference evidence="5 6" key="1">
    <citation type="journal article" date="2022" name="IScience">
        <title>An ultrasensitive nanofiber-based assay for enzymatic hydrolysis and deep-sea microbial degradation of cellulose.</title>
        <authorList>
            <person name="Tsudome M."/>
            <person name="Tachioka M."/>
            <person name="Miyazaki M."/>
            <person name="Uchimura K."/>
            <person name="Tsuda M."/>
            <person name="Takaki Y."/>
            <person name="Deguchi S."/>
        </authorList>
    </citation>
    <scope>NUCLEOTIDE SEQUENCE [LARGE SCALE GENOMIC DNA]</scope>
    <source>
        <strain evidence="5 6">GE09</strain>
    </source>
</reference>
<evidence type="ECO:0000256" key="2">
    <source>
        <dbReference type="ARBA" id="ARBA00023125"/>
    </source>
</evidence>
<dbReference type="Proteomes" id="UP001320119">
    <property type="component" value="Chromosome"/>
</dbReference>
<proteinExistence type="predicted"/>
<dbReference type="InterPro" id="IPR036390">
    <property type="entry name" value="WH_DNA-bd_sf"/>
</dbReference>
<organism evidence="5 6">
    <name type="scientific">Marinagarivorans cellulosilyticus</name>
    <dbReference type="NCBI Taxonomy" id="2721545"/>
    <lineage>
        <taxon>Bacteria</taxon>
        <taxon>Pseudomonadati</taxon>
        <taxon>Pseudomonadota</taxon>
        <taxon>Gammaproteobacteria</taxon>
        <taxon>Cellvibrionales</taxon>
        <taxon>Cellvibrionaceae</taxon>
        <taxon>Marinagarivorans</taxon>
    </lineage>
</organism>
<dbReference type="PROSITE" id="PS01117">
    <property type="entry name" value="HTH_MARR_1"/>
    <property type="match status" value="1"/>
</dbReference>
<evidence type="ECO:0000256" key="1">
    <source>
        <dbReference type="ARBA" id="ARBA00023015"/>
    </source>
</evidence>
<dbReference type="InterPro" id="IPR036388">
    <property type="entry name" value="WH-like_DNA-bd_sf"/>
</dbReference>
<evidence type="ECO:0000313" key="6">
    <source>
        <dbReference type="Proteomes" id="UP001320119"/>
    </source>
</evidence>
<keyword evidence="1" id="KW-0805">Transcription regulation</keyword>
<dbReference type="PRINTS" id="PR00598">
    <property type="entry name" value="HTHMARR"/>
</dbReference>
<gene>
    <name evidence="5" type="ORF">MARGE09_P1045</name>
</gene>
<keyword evidence="3" id="KW-0804">Transcription</keyword>
<keyword evidence="2" id="KW-0238">DNA-binding</keyword>
<dbReference type="PROSITE" id="PS50995">
    <property type="entry name" value="HTH_MARR_2"/>
    <property type="match status" value="1"/>
</dbReference>
<dbReference type="Gene3D" id="1.10.10.10">
    <property type="entry name" value="Winged helix-like DNA-binding domain superfamily/Winged helix DNA-binding domain"/>
    <property type="match status" value="1"/>
</dbReference>
<protein>
    <recommendedName>
        <fullName evidence="4">HTH marR-type domain-containing protein</fullName>
    </recommendedName>
</protein>
<dbReference type="SMART" id="SM00347">
    <property type="entry name" value="HTH_MARR"/>
    <property type="match status" value="1"/>
</dbReference>
<evidence type="ECO:0000256" key="3">
    <source>
        <dbReference type="ARBA" id="ARBA00023163"/>
    </source>
</evidence>
<evidence type="ECO:0000259" key="4">
    <source>
        <dbReference type="PROSITE" id="PS50995"/>
    </source>
</evidence>